<feature type="transmembrane region" description="Helical" evidence="1">
    <location>
        <begin position="166"/>
        <end position="184"/>
    </location>
</feature>
<feature type="transmembrane region" description="Helical" evidence="1">
    <location>
        <begin position="34"/>
        <end position="53"/>
    </location>
</feature>
<accession>A0ABT8F5R6</accession>
<dbReference type="RefSeq" id="WP_320004325.1">
    <property type="nucleotide sequence ID" value="NZ_JAUHJS010000004.1"/>
</dbReference>
<dbReference type="Proteomes" id="UP001168552">
    <property type="component" value="Unassembled WGS sequence"/>
</dbReference>
<feature type="transmembrane region" description="Helical" evidence="1">
    <location>
        <begin position="60"/>
        <end position="81"/>
    </location>
</feature>
<evidence type="ECO:0000313" key="3">
    <source>
        <dbReference type="Proteomes" id="UP001168552"/>
    </source>
</evidence>
<organism evidence="2 3">
    <name type="scientific">Shiella aurantiaca</name>
    <dbReference type="NCBI Taxonomy" id="3058365"/>
    <lineage>
        <taxon>Bacteria</taxon>
        <taxon>Pseudomonadati</taxon>
        <taxon>Bacteroidota</taxon>
        <taxon>Cytophagia</taxon>
        <taxon>Cytophagales</taxon>
        <taxon>Shiellaceae</taxon>
        <taxon>Shiella</taxon>
    </lineage>
</organism>
<dbReference type="InterPro" id="IPR007354">
    <property type="entry name" value="CruF-like"/>
</dbReference>
<keyword evidence="1" id="KW-0812">Transmembrane</keyword>
<feature type="transmembrane region" description="Helical" evidence="1">
    <location>
        <begin position="191"/>
        <end position="212"/>
    </location>
</feature>
<keyword evidence="1" id="KW-1133">Transmembrane helix</keyword>
<dbReference type="Pfam" id="PF04240">
    <property type="entry name" value="Caroten_synth"/>
    <property type="match status" value="1"/>
</dbReference>
<keyword evidence="1" id="KW-0472">Membrane</keyword>
<feature type="transmembrane region" description="Helical" evidence="1">
    <location>
        <begin position="134"/>
        <end position="154"/>
    </location>
</feature>
<proteinExistence type="predicted"/>
<dbReference type="PANTHER" id="PTHR39419">
    <property type="entry name" value="SLL0814 PROTEIN"/>
    <property type="match status" value="1"/>
</dbReference>
<protein>
    <submittedName>
        <fullName evidence="2">Carotenoid biosynthesis protein</fullName>
    </submittedName>
</protein>
<feature type="transmembrane region" description="Helical" evidence="1">
    <location>
        <begin position="101"/>
        <end position="122"/>
    </location>
</feature>
<gene>
    <name evidence="2" type="ORF">QWY31_09790</name>
</gene>
<evidence type="ECO:0000256" key="1">
    <source>
        <dbReference type="SAM" id="Phobius"/>
    </source>
</evidence>
<dbReference type="PANTHER" id="PTHR39419:SF1">
    <property type="entry name" value="SLL0814 PROTEIN"/>
    <property type="match status" value="1"/>
</dbReference>
<dbReference type="EMBL" id="JAUHJS010000004">
    <property type="protein sequence ID" value="MDN4165795.1"/>
    <property type="molecule type" value="Genomic_DNA"/>
</dbReference>
<evidence type="ECO:0000313" key="2">
    <source>
        <dbReference type="EMBL" id="MDN4165795.1"/>
    </source>
</evidence>
<reference evidence="2" key="1">
    <citation type="submission" date="2023-06" db="EMBL/GenBank/DDBJ databases">
        <title>Cytophagales bacterium Strain LB-30, isolated from soil.</title>
        <authorList>
            <person name="Liu B."/>
        </authorList>
    </citation>
    <scope>NUCLEOTIDE SEQUENCE</scope>
    <source>
        <strain evidence="2">LB-30</strain>
    </source>
</reference>
<keyword evidence="3" id="KW-1185">Reference proteome</keyword>
<sequence>MKTLLRSPFARSLAVLIILHTVGVLGLLSPWKEWIIILTPINLLISAIILWYNSPQRSDGLFVAMLVLWYVLGFLVEVWGVNSGIIFGEYVYGTVLGPKFSATPLIIGVNWLMLLLATSATLANFRFALSVKVLLTALLMVGLDVMIEPVAVALDFWQWKGGDIPLQNYVAWFITAALLAALQFPLGRVRYFALAPYFLIIQALFFILLRLFY</sequence>
<feature type="transmembrane region" description="Helical" evidence="1">
    <location>
        <begin position="12"/>
        <end position="28"/>
    </location>
</feature>
<name>A0ABT8F5R6_9BACT</name>
<comment type="caution">
    <text evidence="2">The sequence shown here is derived from an EMBL/GenBank/DDBJ whole genome shotgun (WGS) entry which is preliminary data.</text>
</comment>